<dbReference type="Proteomes" id="UP000183028">
    <property type="component" value="Unassembled WGS sequence"/>
</dbReference>
<feature type="coiled-coil region" evidence="1">
    <location>
        <begin position="397"/>
        <end position="424"/>
    </location>
</feature>
<keyword evidence="4" id="KW-1185">Reference proteome</keyword>
<name>A0A1H6SQ45_9FIRM</name>
<feature type="domain" description="DUF2326" evidence="2">
    <location>
        <begin position="449"/>
        <end position="573"/>
    </location>
</feature>
<organism evidence="3 4">
    <name type="scientific">Sharpea azabuensis</name>
    <dbReference type="NCBI Taxonomy" id="322505"/>
    <lineage>
        <taxon>Bacteria</taxon>
        <taxon>Bacillati</taxon>
        <taxon>Bacillota</taxon>
        <taxon>Erysipelotrichia</taxon>
        <taxon>Erysipelotrichales</taxon>
        <taxon>Coprobacillaceae</taxon>
        <taxon>Sharpea</taxon>
    </lineage>
</organism>
<dbReference type="Gene3D" id="3.40.50.300">
    <property type="entry name" value="P-loop containing nucleotide triphosphate hydrolases"/>
    <property type="match status" value="1"/>
</dbReference>
<dbReference type="InterPro" id="IPR027417">
    <property type="entry name" value="P-loop_NTPase"/>
</dbReference>
<accession>A0A1H6SQ45</accession>
<evidence type="ECO:0000313" key="3">
    <source>
        <dbReference type="EMBL" id="SEI66160.1"/>
    </source>
</evidence>
<dbReference type="SUPFAM" id="SSF52540">
    <property type="entry name" value="P-loop containing nucleoside triphosphate hydrolases"/>
    <property type="match status" value="1"/>
</dbReference>
<evidence type="ECO:0000256" key="1">
    <source>
        <dbReference type="SAM" id="Coils"/>
    </source>
</evidence>
<feature type="coiled-coil region" evidence="1">
    <location>
        <begin position="223"/>
        <end position="250"/>
    </location>
</feature>
<protein>
    <submittedName>
        <fullName evidence="3">Uncharacterized protein YydD, contains DUF2326 domain</fullName>
    </submittedName>
</protein>
<evidence type="ECO:0000313" key="4">
    <source>
        <dbReference type="Proteomes" id="UP000183028"/>
    </source>
</evidence>
<proteinExistence type="predicted"/>
<sequence>MFIDSLVISDKTTTIRELNFRQGLNLIIDDTPSSDDRTMTGNNVGKTTILKLINFCLGGEGKDIYTDEENKGKRYEEIKAFLEENEVLITLTLVSSSKDANSRKKVVIERNFLNGKKNIRRIDGKQIRKKEFEKMLCSILFPNNDNDKPTFRQIISHNIRYRDDSLNKTLKTLNPYTSDVEYESLYLYLLGCGVDSGARKQILTNEIKQEHSYMDRLQKKEKRNSYEVALNLINDEIQDLNRKKNSLNINEDFERDLDDLNEIRYKINRKSSSITRLELRRDMINEAKNEMEKDISVIDMDQLQLLYSEAKAFVPSLQKSFEDLVNYHNRMIVEKISFIARDLPAIEEDISKEKTILRGLLDGEVKLSAKIKKSDSFEDLEKIISQLNEKYRMKGEYEGILEKIDEAEASLKSLEEELRGIDEYLYSDDFQKRLKQQINKFNKHFASVSNELYGERYALTYNIEKNKRTGKPVYVFSTFNSNMSSGKKQGEILCFDLAYTLFADDESLPCLHFLLNDKKELMHGNQLTKISEFIEYKNVQLIISILKDKLPREVINRANIVVELSQNDKLFRI</sequence>
<dbReference type="InterPro" id="IPR018760">
    <property type="entry name" value="DUF2326"/>
</dbReference>
<gene>
    <name evidence="3" type="ORF">SAMN04487834_101520</name>
</gene>
<dbReference type="EMBL" id="FNYK01000015">
    <property type="protein sequence ID" value="SEI66160.1"/>
    <property type="molecule type" value="Genomic_DNA"/>
</dbReference>
<reference evidence="4" key="1">
    <citation type="submission" date="2016-10" db="EMBL/GenBank/DDBJ databases">
        <authorList>
            <person name="Varghese N."/>
            <person name="Submissions S."/>
        </authorList>
    </citation>
    <scope>NUCLEOTIDE SEQUENCE [LARGE SCALE GENOMIC DNA]</scope>
    <source>
        <strain evidence="4">DSM 20406</strain>
    </source>
</reference>
<dbReference type="OrthoDB" id="5140926at2"/>
<keyword evidence="1" id="KW-0175">Coiled coil</keyword>
<dbReference type="RefSeq" id="WP_074731730.1">
    <property type="nucleotide sequence ID" value="NZ_FNYK01000015.1"/>
</dbReference>
<dbReference type="AlphaFoldDB" id="A0A1H6SQ45"/>
<evidence type="ECO:0000259" key="2">
    <source>
        <dbReference type="Pfam" id="PF10088"/>
    </source>
</evidence>
<dbReference type="eggNOG" id="COG5293">
    <property type="taxonomic scope" value="Bacteria"/>
</dbReference>
<dbReference type="Pfam" id="PF10088">
    <property type="entry name" value="DUF2326"/>
    <property type="match status" value="1"/>
</dbReference>